<dbReference type="Gene3D" id="3.20.20.370">
    <property type="entry name" value="Glycoside hydrolase/deacetylase"/>
    <property type="match status" value="1"/>
</dbReference>
<evidence type="ECO:0000313" key="2">
    <source>
        <dbReference type="EMBL" id="KGE71276.1"/>
    </source>
</evidence>
<reference evidence="2 3" key="1">
    <citation type="submission" date="2014-05" db="EMBL/GenBank/DDBJ databases">
        <title>De novo Genome Sequence of Spirocheata sp.</title>
        <authorList>
            <person name="Shivani Y."/>
            <person name="Subhash Y."/>
            <person name="Tushar L."/>
            <person name="Sasikala C."/>
            <person name="Ramana C.V."/>
        </authorList>
    </citation>
    <scope>NUCLEOTIDE SEQUENCE [LARGE SCALE GENOMIC DNA]</scope>
    <source>
        <strain evidence="2 3">JC230</strain>
    </source>
</reference>
<dbReference type="PROSITE" id="PS51677">
    <property type="entry name" value="NODB"/>
    <property type="match status" value="1"/>
</dbReference>
<dbReference type="STRING" id="1480694.DC28_12620"/>
<dbReference type="SUPFAM" id="SSF88713">
    <property type="entry name" value="Glycoside hydrolase/deacetylase"/>
    <property type="match status" value="1"/>
</dbReference>
<feature type="domain" description="NodB homology" evidence="1">
    <location>
        <begin position="550"/>
        <end position="754"/>
    </location>
</feature>
<dbReference type="Proteomes" id="UP000029692">
    <property type="component" value="Unassembled WGS sequence"/>
</dbReference>
<evidence type="ECO:0000259" key="1">
    <source>
        <dbReference type="PROSITE" id="PS51677"/>
    </source>
</evidence>
<dbReference type="RefSeq" id="WP_037549028.1">
    <property type="nucleotide sequence ID" value="NZ_JNUP01000067.1"/>
</dbReference>
<protein>
    <recommendedName>
        <fullName evidence="1">NodB homology domain-containing protein</fullName>
    </recommendedName>
</protein>
<dbReference type="InterPro" id="IPR011330">
    <property type="entry name" value="Glyco_hydro/deAcase_b/a-brl"/>
</dbReference>
<dbReference type="CDD" id="cd10917">
    <property type="entry name" value="CE4_NodB_like_6s_7s"/>
    <property type="match status" value="1"/>
</dbReference>
<dbReference type="eggNOG" id="COG0726">
    <property type="taxonomic scope" value="Bacteria"/>
</dbReference>
<dbReference type="PANTHER" id="PTHR10587:SF137">
    <property type="entry name" value="4-DEOXY-4-FORMAMIDO-L-ARABINOSE-PHOSPHOUNDECAPRENOL DEFORMYLASE ARND-RELATED"/>
    <property type="match status" value="1"/>
</dbReference>
<sequence length="764" mass="85901">MAQAEFSSLRINDENQVVFTAQAEAPSFNRYSTGFLSKPTEKTLEQLSFFPEELLLLPNSQSLQIQNRFGLFRTGSDFTGTQPVERSGSFIQGGEIQIGKIDPMIASPDGLWIAYVKPTSPAFGNLVLLNLETQKETVISNRVERDLNHPEVVWSPKSDFFVYHKGNSLFYLSIEQHNQNRMLSESYRRIGAGQMSNIRWGRGNELYYITGSLVYQILGVEFFTRSLYQEFLKIGRIVGKIPFSFDPSFDRFWISPDGSQILLDKGGRNIYLYFLQNNDYTSTGSTIELPYLYLPRNSRVDQVIWSSAGVITLLTKGIAQGSISTSLYTLDVSQPRDSYSFEGLTDQGVRSIQLSPQEDTAAVVYADRVELKSYPAWETQHRISHPDPLKTLFVTNSQLIIAGSRITELVNPAAGTSRVLFLSQIARIGFGSRGEGIRALGPDGRAWEWDGETQTWIALNSEEAGTQAASLDAAEQAFLAEPQVASDSYRVYLEQQASGRYRNMIMLRNVASVGTVPLFNPPKTRFEAFPDRDEPRSPEIFQHGSRIRRRELSLVFNAVDSVEGLAVILNTLAEYGLRGTFFLNGEFMERHPGAVREIADSGHEIGSLFSIYFDMSDSRYQITEQFIKQGLARNEDTFFEITGRELSLLWHAPYYVTNPTILKAGQAMNYQYVGRDVDSLDWVPKRDETGISRLYYPSAELVESVLSRKKPGSILSLRVGKPGDDRPDGGRDDYLFNKLDILLNNILEAGYSVVPVSTLIDNAQ</sequence>
<dbReference type="EMBL" id="JNUP01000067">
    <property type="protein sequence ID" value="KGE71276.1"/>
    <property type="molecule type" value="Genomic_DNA"/>
</dbReference>
<name>A0A098QUN5_9SPIO</name>
<comment type="caution">
    <text evidence="2">The sequence shown here is derived from an EMBL/GenBank/DDBJ whole genome shotgun (WGS) entry which is preliminary data.</text>
</comment>
<keyword evidence="3" id="KW-1185">Reference proteome</keyword>
<dbReference type="Pfam" id="PF01522">
    <property type="entry name" value="Polysacc_deac_1"/>
    <property type="match status" value="1"/>
</dbReference>
<dbReference type="InterPro" id="IPR050248">
    <property type="entry name" value="Polysacc_deacetylase_ArnD"/>
</dbReference>
<dbReference type="InterPro" id="IPR002509">
    <property type="entry name" value="NODB_dom"/>
</dbReference>
<organism evidence="2 3">
    <name type="scientific">Spirochaeta lutea</name>
    <dbReference type="NCBI Taxonomy" id="1480694"/>
    <lineage>
        <taxon>Bacteria</taxon>
        <taxon>Pseudomonadati</taxon>
        <taxon>Spirochaetota</taxon>
        <taxon>Spirochaetia</taxon>
        <taxon>Spirochaetales</taxon>
        <taxon>Spirochaetaceae</taxon>
        <taxon>Spirochaeta</taxon>
    </lineage>
</organism>
<dbReference type="AlphaFoldDB" id="A0A098QUN5"/>
<dbReference type="GO" id="GO:0005975">
    <property type="term" value="P:carbohydrate metabolic process"/>
    <property type="evidence" value="ECO:0007669"/>
    <property type="project" value="InterPro"/>
</dbReference>
<dbReference type="SUPFAM" id="SSF82171">
    <property type="entry name" value="DPP6 N-terminal domain-like"/>
    <property type="match status" value="1"/>
</dbReference>
<proteinExistence type="predicted"/>
<dbReference type="PANTHER" id="PTHR10587">
    <property type="entry name" value="GLYCOSYL TRANSFERASE-RELATED"/>
    <property type="match status" value="1"/>
</dbReference>
<dbReference type="GO" id="GO:0016810">
    <property type="term" value="F:hydrolase activity, acting on carbon-nitrogen (but not peptide) bonds"/>
    <property type="evidence" value="ECO:0007669"/>
    <property type="project" value="InterPro"/>
</dbReference>
<evidence type="ECO:0000313" key="3">
    <source>
        <dbReference type="Proteomes" id="UP000029692"/>
    </source>
</evidence>
<gene>
    <name evidence="2" type="ORF">DC28_12620</name>
</gene>
<dbReference type="OrthoDB" id="9806342at2"/>
<accession>A0A098QUN5</accession>